<accession>A0A8J2LCF1</accession>
<proteinExistence type="predicted"/>
<dbReference type="EMBL" id="CAJVCH010552419">
    <property type="protein sequence ID" value="CAG7829654.1"/>
    <property type="molecule type" value="Genomic_DNA"/>
</dbReference>
<comment type="caution">
    <text evidence="1">The sequence shown here is derived from an EMBL/GenBank/DDBJ whole genome shotgun (WGS) entry which is preliminary data.</text>
</comment>
<feature type="non-terminal residue" evidence="1">
    <location>
        <position position="1"/>
    </location>
</feature>
<dbReference type="Proteomes" id="UP000708208">
    <property type="component" value="Unassembled WGS sequence"/>
</dbReference>
<reference evidence="1" key="1">
    <citation type="submission" date="2021-06" db="EMBL/GenBank/DDBJ databases">
        <authorList>
            <person name="Hodson N. C."/>
            <person name="Mongue J. A."/>
            <person name="Jaron S. K."/>
        </authorList>
    </citation>
    <scope>NUCLEOTIDE SEQUENCE</scope>
</reference>
<evidence type="ECO:0000313" key="1">
    <source>
        <dbReference type="EMBL" id="CAG7829654.1"/>
    </source>
</evidence>
<gene>
    <name evidence="1" type="ORF">AFUS01_LOCUS39510</name>
</gene>
<dbReference type="AlphaFoldDB" id="A0A8J2LCF1"/>
<name>A0A8J2LCF1_9HEXA</name>
<sequence length="67" mass="7701">TPSDSKSQLVVEVISITLLCRKNLCEKAVFYNNHLLVKNLQWKLEMAKLIFSSQNQVTTDVEMVDVF</sequence>
<protein>
    <submittedName>
        <fullName evidence="1">Uncharacterized protein</fullName>
    </submittedName>
</protein>
<organism evidence="1 2">
    <name type="scientific">Allacma fusca</name>
    <dbReference type="NCBI Taxonomy" id="39272"/>
    <lineage>
        <taxon>Eukaryota</taxon>
        <taxon>Metazoa</taxon>
        <taxon>Ecdysozoa</taxon>
        <taxon>Arthropoda</taxon>
        <taxon>Hexapoda</taxon>
        <taxon>Collembola</taxon>
        <taxon>Symphypleona</taxon>
        <taxon>Sminthuridae</taxon>
        <taxon>Allacma</taxon>
    </lineage>
</organism>
<evidence type="ECO:0000313" key="2">
    <source>
        <dbReference type="Proteomes" id="UP000708208"/>
    </source>
</evidence>
<keyword evidence="2" id="KW-1185">Reference proteome</keyword>